<dbReference type="EMBL" id="PIPM01000004">
    <property type="protein sequence ID" value="RUO34255.1"/>
    <property type="molecule type" value="Genomic_DNA"/>
</dbReference>
<sequence>MKKLQQLALITALMGFGFAWLVYEQVDMSSPSYSAGGIGMLVMVISLPLILASAAFNIPSTLMLLDPEKRRKNNLDNRAGYALWGVNWLLMFTYLYFIILFIRVILRF</sequence>
<dbReference type="RefSeq" id="WP_126776672.1">
    <property type="nucleotide sequence ID" value="NZ_PIPM01000004.1"/>
</dbReference>
<feature type="transmembrane region" description="Helical" evidence="1">
    <location>
        <begin position="79"/>
        <end position="106"/>
    </location>
</feature>
<protein>
    <submittedName>
        <fullName evidence="2">Uncharacterized protein</fullName>
    </submittedName>
</protein>
<keyword evidence="1" id="KW-0472">Membrane</keyword>
<feature type="transmembrane region" description="Helical" evidence="1">
    <location>
        <begin position="7"/>
        <end position="23"/>
    </location>
</feature>
<gene>
    <name evidence="2" type="ORF">CWE11_05880</name>
</gene>
<evidence type="ECO:0000313" key="2">
    <source>
        <dbReference type="EMBL" id="RUO34255.1"/>
    </source>
</evidence>
<evidence type="ECO:0000313" key="3">
    <source>
        <dbReference type="Proteomes" id="UP000288405"/>
    </source>
</evidence>
<feature type="transmembrane region" description="Helical" evidence="1">
    <location>
        <begin position="35"/>
        <end position="58"/>
    </location>
</feature>
<comment type="caution">
    <text evidence="2">The sequence shown here is derived from an EMBL/GenBank/DDBJ whole genome shotgun (WGS) entry which is preliminary data.</text>
</comment>
<reference evidence="2 3" key="1">
    <citation type="journal article" date="2011" name="Front. Microbiol.">
        <title>Genomic signatures of strain selection and enhancement in Bacillus atrophaeus var. globigii, a historical biowarfare simulant.</title>
        <authorList>
            <person name="Gibbons H.S."/>
            <person name="Broomall S.M."/>
            <person name="McNew L.A."/>
            <person name="Daligault H."/>
            <person name="Chapman C."/>
            <person name="Bruce D."/>
            <person name="Karavis M."/>
            <person name="Krepps M."/>
            <person name="McGregor P.A."/>
            <person name="Hong C."/>
            <person name="Park K.H."/>
            <person name="Akmal A."/>
            <person name="Feldman A."/>
            <person name="Lin J.S."/>
            <person name="Chang W.E."/>
            <person name="Higgs B.W."/>
            <person name="Demirev P."/>
            <person name="Lindquist J."/>
            <person name="Liem A."/>
            <person name="Fochler E."/>
            <person name="Read T.D."/>
            <person name="Tapia R."/>
            <person name="Johnson S."/>
            <person name="Bishop-Lilly K.A."/>
            <person name="Detter C."/>
            <person name="Han C."/>
            <person name="Sozhamannan S."/>
            <person name="Rosenzweig C.N."/>
            <person name="Skowronski E.W."/>
        </authorList>
    </citation>
    <scope>NUCLEOTIDE SEQUENCE [LARGE SCALE GENOMIC DNA]</scope>
    <source>
        <strain evidence="2 3">GYP-17</strain>
    </source>
</reference>
<dbReference type="OrthoDB" id="9890972at2"/>
<keyword evidence="1" id="KW-0812">Transmembrane</keyword>
<dbReference type="Proteomes" id="UP000288405">
    <property type="component" value="Unassembled WGS sequence"/>
</dbReference>
<evidence type="ECO:0000256" key="1">
    <source>
        <dbReference type="SAM" id="Phobius"/>
    </source>
</evidence>
<keyword evidence="1" id="KW-1133">Transmembrane helix</keyword>
<keyword evidence="3" id="KW-1185">Reference proteome</keyword>
<dbReference type="AlphaFoldDB" id="A0A432WKG4"/>
<accession>A0A432WKG4</accession>
<proteinExistence type="predicted"/>
<name>A0A432WKG4_9GAMM</name>
<organism evidence="2 3">
    <name type="scientific">Aliidiomarina sanyensis</name>
    <dbReference type="NCBI Taxonomy" id="1249555"/>
    <lineage>
        <taxon>Bacteria</taxon>
        <taxon>Pseudomonadati</taxon>
        <taxon>Pseudomonadota</taxon>
        <taxon>Gammaproteobacteria</taxon>
        <taxon>Alteromonadales</taxon>
        <taxon>Idiomarinaceae</taxon>
        <taxon>Aliidiomarina</taxon>
    </lineage>
</organism>